<protein>
    <recommendedName>
        <fullName evidence="1">Nucleotidyl transferase domain-containing protein</fullName>
    </recommendedName>
</protein>
<dbReference type="Gene3D" id="3.90.550.10">
    <property type="entry name" value="Spore Coat Polysaccharide Biosynthesis Protein SpsA, Chain A"/>
    <property type="match status" value="1"/>
</dbReference>
<dbReference type="GO" id="GO:0047343">
    <property type="term" value="F:glucose-1-phosphate cytidylyltransferase activity"/>
    <property type="evidence" value="ECO:0007669"/>
    <property type="project" value="InterPro"/>
</dbReference>
<dbReference type="EMBL" id="MEVD01000003">
    <property type="protein sequence ID" value="OGC54495.1"/>
    <property type="molecule type" value="Genomic_DNA"/>
</dbReference>
<dbReference type="AlphaFoldDB" id="A0A1F4VB93"/>
<dbReference type="Pfam" id="PF00483">
    <property type="entry name" value="NTP_transferase"/>
    <property type="match status" value="1"/>
</dbReference>
<sequence length="237" mass="27197">MPVVIFCGGMGSRIREETIDKPKPMINVGGKPILWHIMKMYNHQGYNNFILTLGYKGDYIRDFLKSTQGKIFEPFNITLAETGVDTPTGGRLLRSADFIKTDTFLCTYGDGFSDVDLNKVLDFHNNRDMVATLTSVCIPHKFGIISFSKAGQLKNYKKGHLMKEPINAGFFVFTKKYFDYLTDDMMIEDPFNAVAKDKKFGVYFHDGYFGAVDTYKDLEDLNDLWNNKNPPWKVWED</sequence>
<dbReference type="SUPFAM" id="SSF53448">
    <property type="entry name" value="Nucleotide-diphospho-sugar transferases"/>
    <property type="match status" value="1"/>
</dbReference>
<accession>A0A1F4VB93</accession>
<proteinExistence type="predicted"/>
<dbReference type="STRING" id="1802620.A3D91_01145"/>
<dbReference type="PANTHER" id="PTHR47183:SF2">
    <property type="entry name" value="GLUCOSE-1-PHOSPHATE CYTIDYLYLTRANSFERASE-RELATED"/>
    <property type="match status" value="1"/>
</dbReference>
<gene>
    <name evidence="2" type="ORF">A3D91_01145</name>
</gene>
<dbReference type="InterPro" id="IPR013446">
    <property type="entry name" value="G1P_cyt_trans-like"/>
</dbReference>
<reference evidence="2 3" key="1">
    <citation type="journal article" date="2016" name="Nat. Commun.">
        <title>Thousands of microbial genomes shed light on interconnected biogeochemical processes in an aquifer system.</title>
        <authorList>
            <person name="Anantharaman K."/>
            <person name="Brown C.T."/>
            <person name="Hug L.A."/>
            <person name="Sharon I."/>
            <person name="Castelle C.J."/>
            <person name="Probst A.J."/>
            <person name="Thomas B.C."/>
            <person name="Singh A."/>
            <person name="Wilkins M.J."/>
            <person name="Karaoz U."/>
            <person name="Brodie E.L."/>
            <person name="Williams K.H."/>
            <person name="Hubbard S.S."/>
            <person name="Banfield J.F."/>
        </authorList>
    </citation>
    <scope>NUCLEOTIDE SEQUENCE [LARGE SCALE GENOMIC DNA]</scope>
</reference>
<evidence type="ECO:0000313" key="2">
    <source>
        <dbReference type="EMBL" id="OGC54495.1"/>
    </source>
</evidence>
<name>A0A1F4VB93_UNCKA</name>
<organism evidence="2 3">
    <name type="scientific">candidate division WWE3 bacterium RIFCSPHIGHO2_02_FULL_38_14</name>
    <dbReference type="NCBI Taxonomy" id="1802620"/>
    <lineage>
        <taxon>Bacteria</taxon>
        <taxon>Katanobacteria</taxon>
    </lineage>
</organism>
<dbReference type="InterPro" id="IPR029044">
    <property type="entry name" value="Nucleotide-diphossugar_trans"/>
</dbReference>
<dbReference type="PANTHER" id="PTHR47183">
    <property type="entry name" value="GLUCOSE-1-PHOSPHATE CYTIDYLYLTRANSFERASE-RELATED"/>
    <property type="match status" value="1"/>
</dbReference>
<evidence type="ECO:0000259" key="1">
    <source>
        <dbReference type="Pfam" id="PF00483"/>
    </source>
</evidence>
<comment type="caution">
    <text evidence="2">The sequence shown here is derived from an EMBL/GenBank/DDBJ whole genome shotgun (WGS) entry which is preliminary data.</text>
</comment>
<evidence type="ECO:0000313" key="3">
    <source>
        <dbReference type="Proteomes" id="UP000178127"/>
    </source>
</evidence>
<dbReference type="InterPro" id="IPR005835">
    <property type="entry name" value="NTP_transferase_dom"/>
</dbReference>
<feature type="domain" description="Nucleotidyl transferase" evidence="1">
    <location>
        <begin position="4"/>
        <end position="183"/>
    </location>
</feature>
<dbReference type="Proteomes" id="UP000178127">
    <property type="component" value="Unassembled WGS sequence"/>
</dbReference>